<sequence>MSDERMGPGTYLTPDEAKEFHKLFVLSMGFFVVVAIIAHILVWQWRPWFPGTEPYKAGLAAVAPIQAPIASKS</sequence>
<dbReference type="NCBIfam" id="NF040862">
    <property type="entry name" value="pufB_517_ASD"/>
    <property type="match status" value="1"/>
</dbReference>
<dbReference type="InterPro" id="IPR023623">
    <property type="entry name" value="Antenna_beta_CS"/>
</dbReference>
<dbReference type="InterPro" id="IPR035889">
    <property type="entry name" value="Light-harvesting_complex"/>
</dbReference>
<evidence type="ECO:0000256" key="11">
    <source>
        <dbReference type="ARBA" id="ARBA00022989"/>
    </source>
</evidence>
<evidence type="ECO:0000256" key="14">
    <source>
        <dbReference type="ARBA" id="ARBA00023243"/>
    </source>
</evidence>
<dbReference type="RefSeq" id="WP_188446255.1">
    <property type="nucleotide sequence ID" value="NZ_BMDW01000007.1"/>
</dbReference>
<protein>
    <recommendedName>
        <fullName evidence="16">Antenna complex alpha/beta subunit domain-containing protein</fullName>
    </recommendedName>
</protein>
<keyword evidence="9" id="KW-0460">Magnesium</keyword>
<keyword evidence="14" id="KW-0437">Light-harvesting polypeptide</keyword>
<reference evidence="18" key="1">
    <citation type="journal article" date="2019" name="Int. J. Syst. Evol. Microbiol.">
        <title>The Global Catalogue of Microorganisms (GCM) 10K type strain sequencing project: providing services to taxonomists for standard genome sequencing and annotation.</title>
        <authorList>
            <consortium name="The Broad Institute Genomics Platform"/>
            <consortium name="The Broad Institute Genome Sequencing Center for Infectious Disease"/>
            <person name="Wu L."/>
            <person name="Ma J."/>
        </authorList>
    </citation>
    <scope>NUCLEOTIDE SEQUENCE [LARGE SCALE GENOMIC DNA]</scope>
    <source>
        <strain evidence="18">CGMCC 1.10106</strain>
    </source>
</reference>
<keyword evidence="13 15" id="KW-0472">Membrane</keyword>
<evidence type="ECO:0000256" key="6">
    <source>
        <dbReference type="ARBA" id="ARBA00022549"/>
    </source>
</evidence>
<dbReference type="InterPro" id="IPR002362">
    <property type="entry name" value="LHB-1/5"/>
</dbReference>
<evidence type="ECO:0000313" key="18">
    <source>
        <dbReference type="Proteomes" id="UP000618591"/>
    </source>
</evidence>
<evidence type="ECO:0000256" key="9">
    <source>
        <dbReference type="ARBA" id="ARBA00022842"/>
    </source>
</evidence>
<keyword evidence="18" id="KW-1185">Reference proteome</keyword>
<dbReference type="InterPro" id="IPR000066">
    <property type="entry name" value="Antenna_a/b"/>
</dbReference>
<dbReference type="Pfam" id="PF00556">
    <property type="entry name" value="LHC"/>
    <property type="match status" value="1"/>
</dbReference>
<evidence type="ECO:0000256" key="1">
    <source>
        <dbReference type="ARBA" id="ARBA00002455"/>
    </source>
</evidence>
<dbReference type="SUPFAM" id="SSF56918">
    <property type="entry name" value="Light-harvesting complex subunits"/>
    <property type="match status" value="1"/>
</dbReference>
<accession>A0ABQ1GLP6</accession>
<evidence type="ECO:0000256" key="3">
    <source>
        <dbReference type="ARBA" id="ARBA00011052"/>
    </source>
</evidence>
<keyword evidence="8" id="KW-0479">Metal-binding</keyword>
<keyword evidence="5" id="KW-0148">Chlorophyll</keyword>
<keyword evidence="4" id="KW-1003">Cell membrane</keyword>
<feature type="domain" description="Antenna complex alpha/beta subunit" evidence="16">
    <location>
        <begin position="16"/>
        <end position="49"/>
    </location>
</feature>
<evidence type="ECO:0000256" key="2">
    <source>
        <dbReference type="ARBA" id="ARBA00004249"/>
    </source>
</evidence>
<dbReference type="EMBL" id="BMDW01000007">
    <property type="protein sequence ID" value="GGA45852.1"/>
    <property type="molecule type" value="Genomic_DNA"/>
</dbReference>
<comment type="subcellular location">
    <subcellularLocation>
        <location evidence="2">Cell inner membrane</location>
        <topology evidence="2">Single-pass type II membrane protein</topology>
    </subcellularLocation>
</comment>
<dbReference type="Gene3D" id="1.20.5.250">
    <property type="match status" value="1"/>
</dbReference>
<dbReference type="PROSITE" id="PS00969">
    <property type="entry name" value="ANTENNA_COMP_BETA"/>
    <property type="match status" value="1"/>
</dbReference>
<evidence type="ECO:0000256" key="8">
    <source>
        <dbReference type="ARBA" id="ARBA00022723"/>
    </source>
</evidence>
<keyword evidence="6" id="KW-0042">Antenna complex</keyword>
<dbReference type="PRINTS" id="PR00674">
    <property type="entry name" value="LIGHTHARVSTB"/>
</dbReference>
<dbReference type="Proteomes" id="UP000618591">
    <property type="component" value="Unassembled WGS sequence"/>
</dbReference>
<keyword evidence="10" id="KW-0076">Bacteriochlorophyll</keyword>
<dbReference type="InterPro" id="IPR023624">
    <property type="entry name" value="Antenna_beta_dom_sf"/>
</dbReference>
<keyword evidence="11 15" id="KW-1133">Transmembrane helix</keyword>
<keyword evidence="7 15" id="KW-0812">Transmembrane</keyword>
<evidence type="ECO:0000259" key="16">
    <source>
        <dbReference type="Pfam" id="PF00556"/>
    </source>
</evidence>
<evidence type="ECO:0000256" key="5">
    <source>
        <dbReference type="ARBA" id="ARBA00022494"/>
    </source>
</evidence>
<comment type="similarity">
    <text evidence="3">Belongs to the antenna complex beta subunit family.</text>
</comment>
<keyword evidence="12" id="KW-0157">Chromophore</keyword>
<proteinExistence type="inferred from homology"/>
<comment type="caution">
    <text evidence="17">The sequence shown here is derived from an EMBL/GenBank/DDBJ whole genome shotgun (WGS) entry which is preliminary data.</text>
</comment>
<evidence type="ECO:0000256" key="12">
    <source>
        <dbReference type="ARBA" id="ARBA00022991"/>
    </source>
</evidence>
<gene>
    <name evidence="17" type="ORF">GCM10011395_15100</name>
</gene>
<organism evidence="17 18">
    <name type="scientific">Sphingomonas psychrolutea</name>
    <dbReference type="NCBI Taxonomy" id="1259676"/>
    <lineage>
        <taxon>Bacteria</taxon>
        <taxon>Pseudomonadati</taxon>
        <taxon>Pseudomonadota</taxon>
        <taxon>Alphaproteobacteria</taxon>
        <taxon>Sphingomonadales</taxon>
        <taxon>Sphingomonadaceae</taxon>
        <taxon>Sphingomonas</taxon>
    </lineage>
</organism>
<evidence type="ECO:0000256" key="15">
    <source>
        <dbReference type="SAM" id="Phobius"/>
    </source>
</evidence>
<evidence type="ECO:0000256" key="4">
    <source>
        <dbReference type="ARBA" id="ARBA00022475"/>
    </source>
</evidence>
<evidence type="ECO:0000256" key="7">
    <source>
        <dbReference type="ARBA" id="ARBA00022692"/>
    </source>
</evidence>
<comment type="function">
    <text evidence="1">Antenna complexes are light-harvesting systems, which transfer the excitation energy to the reaction centers.</text>
</comment>
<name>A0ABQ1GLP6_9SPHN</name>
<evidence type="ECO:0000256" key="10">
    <source>
        <dbReference type="ARBA" id="ARBA00022956"/>
    </source>
</evidence>
<feature type="transmembrane region" description="Helical" evidence="15">
    <location>
        <begin position="20"/>
        <end position="42"/>
    </location>
</feature>
<evidence type="ECO:0000256" key="13">
    <source>
        <dbReference type="ARBA" id="ARBA00023136"/>
    </source>
</evidence>
<evidence type="ECO:0000313" key="17">
    <source>
        <dbReference type="EMBL" id="GGA45852.1"/>
    </source>
</evidence>